<reference evidence="2 3" key="1">
    <citation type="journal article" date="2021" name="Nat. Plants">
        <title>The Taxus genome provides insights into paclitaxel biosynthesis.</title>
        <authorList>
            <person name="Xiong X."/>
            <person name="Gou J."/>
            <person name="Liao Q."/>
            <person name="Li Y."/>
            <person name="Zhou Q."/>
            <person name="Bi G."/>
            <person name="Li C."/>
            <person name="Du R."/>
            <person name="Wang X."/>
            <person name="Sun T."/>
            <person name="Guo L."/>
            <person name="Liang H."/>
            <person name="Lu P."/>
            <person name="Wu Y."/>
            <person name="Zhang Z."/>
            <person name="Ro D.K."/>
            <person name="Shang Y."/>
            <person name="Huang S."/>
            <person name="Yan J."/>
        </authorList>
    </citation>
    <scope>NUCLEOTIDE SEQUENCE [LARGE SCALE GENOMIC DNA]</scope>
    <source>
        <strain evidence="2">Ta-2019</strain>
    </source>
</reference>
<dbReference type="Proteomes" id="UP000824469">
    <property type="component" value="Unassembled WGS sequence"/>
</dbReference>
<evidence type="ECO:0008006" key="4">
    <source>
        <dbReference type="Google" id="ProtNLM"/>
    </source>
</evidence>
<protein>
    <recommendedName>
        <fullName evidence="4">DUF4283 domain-containing protein</fullName>
    </recommendedName>
</protein>
<gene>
    <name evidence="2" type="ORF">KI387_039428</name>
</gene>
<sequence length="237" mass="26252">MFGRATLHLKQWKPGVSLRIKELPIWISLPALPVEFWEDEVLLGIAASMGELISLEPATKARSRLVRAKICVSMEVGVVLPKNIILSSPTGRFVQSIIPDDHGLVCPKCWKVNFQAKLCTCKKGAADGIDRKNNCEEERIINEEIPCKGDCNNVTGPSKLNLAEALHGEHSTHVGQSETAEKERENPKKTAHASNKEDSESSEWETGSEEEESAVVLASKMLEMNRQSISNKDPKQR</sequence>
<dbReference type="AlphaFoldDB" id="A0AA38FBJ6"/>
<dbReference type="PANTHER" id="PTHR31286">
    <property type="entry name" value="GLYCINE-RICH CELL WALL STRUCTURAL PROTEIN 1.8-LIKE"/>
    <property type="match status" value="1"/>
</dbReference>
<evidence type="ECO:0000313" key="3">
    <source>
        <dbReference type="Proteomes" id="UP000824469"/>
    </source>
</evidence>
<feature type="compositionally biased region" description="Basic and acidic residues" evidence="1">
    <location>
        <begin position="179"/>
        <end position="199"/>
    </location>
</feature>
<proteinExistence type="predicted"/>
<name>A0AA38FBJ6_TAXCH</name>
<dbReference type="PANTHER" id="PTHR31286:SF180">
    <property type="entry name" value="OS10G0362600 PROTEIN"/>
    <property type="match status" value="1"/>
</dbReference>
<comment type="caution">
    <text evidence="2">The sequence shown here is derived from an EMBL/GenBank/DDBJ whole genome shotgun (WGS) entry which is preliminary data.</text>
</comment>
<organism evidence="2 3">
    <name type="scientific">Taxus chinensis</name>
    <name type="common">Chinese yew</name>
    <name type="synonym">Taxus wallichiana var. chinensis</name>
    <dbReference type="NCBI Taxonomy" id="29808"/>
    <lineage>
        <taxon>Eukaryota</taxon>
        <taxon>Viridiplantae</taxon>
        <taxon>Streptophyta</taxon>
        <taxon>Embryophyta</taxon>
        <taxon>Tracheophyta</taxon>
        <taxon>Spermatophyta</taxon>
        <taxon>Pinopsida</taxon>
        <taxon>Pinidae</taxon>
        <taxon>Conifers II</taxon>
        <taxon>Cupressales</taxon>
        <taxon>Taxaceae</taxon>
        <taxon>Taxus</taxon>
    </lineage>
</organism>
<accession>A0AA38FBJ6</accession>
<feature type="region of interest" description="Disordered" evidence="1">
    <location>
        <begin position="168"/>
        <end position="237"/>
    </location>
</feature>
<evidence type="ECO:0000256" key="1">
    <source>
        <dbReference type="SAM" id="MobiDB-lite"/>
    </source>
</evidence>
<keyword evidence="3" id="KW-1185">Reference proteome</keyword>
<dbReference type="InterPro" id="IPR040256">
    <property type="entry name" value="At4g02000-like"/>
</dbReference>
<feature type="compositionally biased region" description="Acidic residues" evidence="1">
    <location>
        <begin position="200"/>
        <end position="213"/>
    </location>
</feature>
<feature type="non-terminal residue" evidence="2">
    <location>
        <position position="237"/>
    </location>
</feature>
<evidence type="ECO:0000313" key="2">
    <source>
        <dbReference type="EMBL" id="KAH9295840.1"/>
    </source>
</evidence>
<dbReference type="EMBL" id="JAHRHJ020000011">
    <property type="protein sequence ID" value="KAH9295840.1"/>
    <property type="molecule type" value="Genomic_DNA"/>
</dbReference>